<proteinExistence type="predicted"/>
<feature type="transmembrane region" description="Helical" evidence="5">
    <location>
        <begin position="85"/>
        <end position="104"/>
    </location>
</feature>
<feature type="transmembrane region" description="Helical" evidence="5">
    <location>
        <begin position="12"/>
        <end position="42"/>
    </location>
</feature>
<dbReference type="AlphaFoldDB" id="A0A1M5W5K4"/>
<keyword evidence="4 5" id="KW-0472">Membrane</keyword>
<comment type="subcellular location">
    <subcellularLocation>
        <location evidence="1">Membrane</location>
        <topology evidence="1">Multi-pass membrane protein</topology>
    </subcellularLocation>
</comment>
<dbReference type="InterPro" id="IPR003339">
    <property type="entry name" value="ABC/ECF_trnsptr_transmembrane"/>
</dbReference>
<dbReference type="RefSeq" id="WP_073076623.1">
    <property type="nucleotide sequence ID" value="NZ_FQXV01000003.1"/>
</dbReference>
<evidence type="ECO:0000313" key="6">
    <source>
        <dbReference type="EMBL" id="SHH82474.1"/>
    </source>
</evidence>
<dbReference type="GO" id="GO:0005886">
    <property type="term" value="C:plasma membrane"/>
    <property type="evidence" value="ECO:0007669"/>
    <property type="project" value="UniProtKB-ARBA"/>
</dbReference>
<evidence type="ECO:0000256" key="4">
    <source>
        <dbReference type="ARBA" id="ARBA00023136"/>
    </source>
</evidence>
<organism evidence="6 7">
    <name type="scientific">Sporobacter termitidis DSM 10068</name>
    <dbReference type="NCBI Taxonomy" id="1123282"/>
    <lineage>
        <taxon>Bacteria</taxon>
        <taxon>Bacillati</taxon>
        <taxon>Bacillota</taxon>
        <taxon>Clostridia</taxon>
        <taxon>Eubacteriales</taxon>
        <taxon>Oscillospiraceae</taxon>
        <taxon>Sporobacter</taxon>
    </lineage>
</organism>
<evidence type="ECO:0000256" key="3">
    <source>
        <dbReference type="ARBA" id="ARBA00022989"/>
    </source>
</evidence>
<accession>A0A1M5W5K4</accession>
<protein>
    <submittedName>
        <fullName evidence="6">Energy-coupling factor transport system permease protein</fullName>
    </submittedName>
</protein>
<keyword evidence="3 5" id="KW-1133">Transmembrane helix</keyword>
<dbReference type="STRING" id="1123282.SAMN02745823_01062"/>
<evidence type="ECO:0000256" key="2">
    <source>
        <dbReference type="ARBA" id="ARBA00022692"/>
    </source>
</evidence>
<reference evidence="6 7" key="1">
    <citation type="submission" date="2016-11" db="EMBL/GenBank/DDBJ databases">
        <authorList>
            <person name="Jaros S."/>
            <person name="Januszkiewicz K."/>
            <person name="Wedrychowicz H."/>
        </authorList>
    </citation>
    <scope>NUCLEOTIDE SEQUENCE [LARGE SCALE GENOMIC DNA]</scope>
    <source>
        <strain evidence="6 7">DSM 10068</strain>
    </source>
</reference>
<keyword evidence="7" id="KW-1185">Reference proteome</keyword>
<evidence type="ECO:0000313" key="7">
    <source>
        <dbReference type="Proteomes" id="UP000183995"/>
    </source>
</evidence>
<evidence type="ECO:0000256" key="5">
    <source>
        <dbReference type="SAM" id="Phobius"/>
    </source>
</evidence>
<dbReference type="OrthoDB" id="3730291at2"/>
<sequence>MSRVEDPRIHLATLLAAGIFAIAIRSDWQLHLLMLLSLLYLFAHGRRSQSLRCAIGYAAASCLLIVLPSGLGTALMIVYLTLRMLPVLMIGTLLISSPPGAILWSGARMRLPRQVLIMICILFRFSSVIRIEMAAIRQGIRARGILPRWYSILLHPAMAYECFVLPLIIRGLKLSTELTCAAQFRGVESRRPRSCIYPVGVRPTGLLAVGLYTLGACMILWLVKGNV</sequence>
<dbReference type="Proteomes" id="UP000183995">
    <property type="component" value="Unassembled WGS sequence"/>
</dbReference>
<dbReference type="EMBL" id="FQXV01000003">
    <property type="protein sequence ID" value="SHH82474.1"/>
    <property type="molecule type" value="Genomic_DNA"/>
</dbReference>
<dbReference type="CDD" id="cd16914">
    <property type="entry name" value="EcfT"/>
    <property type="match status" value="1"/>
</dbReference>
<evidence type="ECO:0000256" key="1">
    <source>
        <dbReference type="ARBA" id="ARBA00004141"/>
    </source>
</evidence>
<feature type="transmembrane region" description="Helical" evidence="5">
    <location>
        <begin position="199"/>
        <end position="223"/>
    </location>
</feature>
<feature type="transmembrane region" description="Helical" evidence="5">
    <location>
        <begin position="54"/>
        <end position="79"/>
    </location>
</feature>
<gene>
    <name evidence="6" type="ORF">SAMN02745823_01062</name>
</gene>
<keyword evidence="2 5" id="KW-0812">Transmembrane</keyword>
<name>A0A1M5W5K4_9FIRM</name>